<evidence type="ECO:0000259" key="1">
    <source>
        <dbReference type="Pfam" id="PF13649"/>
    </source>
</evidence>
<dbReference type="GO" id="GO:0032259">
    <property type="term" value="P:methylation"/>
    <property type="evidence" value="ECO:0007669"/>
    <property type="project" value="UniProtKB-KW"/>
</dbReference>
<keyword evidence="2" id="KW-0489">Methyltransferase</keyword>
<evidence type="ECO:0000313" key="3">
    <source>
        <dbReference type="Proteomes" id="UP000230886"/>
    </source>
</evidence>
<organism evidence="2 3">
    <name type="scientific">Rhodococcus qingshengii</name>
    <dbReference type="NCBI Taxonomy" id="334542"/>
    <lineage>
        <taxon>Bacteria</taxon>
        <taxon>Bacillati</taxon>
        <taxon>Actinomycetota</taxon>
        <taxon>Actinomycetes</taxon>
        <taxon>Mycobacteriales</taxon>
        <taxon>Nocardiaceae</taxon>
        <taxon>Rhodococcus</taxon>
        <taxon>Rhodococcus erythropolis group</taxon>
    </lineage>
</organism>
<name>A0A2A5IY62_RHOSG</name>
<dbReference type="PIRSF" id="PIRSF011491">
    <property type="entry name" value="Mtase_YbcY_prd"/>
    <property type="match status" value="1"/>
</dbReference>
<sequence>MSTEIDGKEEKAGAAVYSKGFLAFYDLYVLTLSNSIAWKCPRGRLLEHYNDNVSANHLDIGPGTGWYLREAQWPTANPAVALMDLNSNSLDMTLGRLAGTGARVQTHVGSVLAPIDPAFGQFDSVAANFLFHCVPGSWAEKGKAFQYIADVTSDEGVFFGSTILARGIKQNIVAKALTSLYNSVLHTFHNTDDDLNGLTAALESAFEDVQIEIVGTVAIFAARKPRRIDNAAE</sequence>
<dbReference type="RefSeq" id="WP_099699012.1">
    <property type="nucleotide sequence ID" value="NZ_NOVD01000077.1"/>
</dbReference>
<dbReference type="Pfam" id="PF13649">
    <property type="entry name" value="Methyltransf_25"/>
    <property type="match status" value="1"/>
</dbReference>
<evidence type="ECO:0000313" key="2">
    <source>
        <dbReference type="EMBL" id="PCK22275.1"/>
    </source>
</evidence>
<dbReference type="SUPFAM" id="SSF53335">
    <property type="entry name" value="S-adenosyl-L-methionine-dependent methyltransferases"/>
    <property type="match status" value="1"/>
</dbReference>
<dbReference type="InterPro" id="IPR029063">
    <property type="entry name" value="SAM-dependent_MTases_sf"/>
</dbReference>
<accession>A0A2A5IY62</accession>
<dbReference type="InterPro" id="IPR016584">
    <property type="entry name" value="MeTrfase_VrtF"/>
</dbReference>
<dbReference type="InterPro" id="IPR041698">
    <property type="entry name" value="Methyltransf_25"/>
</dbReference>
<gene>
    <name evidence="2" type="ORF">CHR55_32690</name>
</gene>
<dbReference type="Proteomes" id="UP000230886">
    <property type="component" value="Unassembled WGS sequence"/>
</dbReference>
<dbReference type="CDD" id="cd02440">
    <property type="entry name" value="AdoMet_MTases"/>
    <property type="match status" value="1"/>
</dbReference>
<feature type="domain" description="Methyltransferase" evidence="1">
    <location>
        <begin position="58"/>
        <end position="156"/>
    </location>
</feature>
<dbReference type="Gene3D" id="3.40.50.150">
    <property type="entry name" value="Vaccinia Virus protein VP39"/>
    <property type="match status" value="1"/>
</dbReference>
<reference evidence="2 3" key="1">
    <citation type="submission" date="2017-07" db="EMBL/GenBank/DDBJ databases">
        <title>Draft sequence of Rhodococcus enclensis 23b-28.</title>
        <authorList>
            <person name="Besaury L."/>
            <person name="Sancelme M."/>
            <person name="Amato P."/>
            <person name="Lallement A."/>
            <person name="Delort A.-M."/>
        </authorList>
    </citation>
    <scope>NUCLEOTIDE SEQUENCE [LARGE SCALE GENOMIC DNA]</scope>
    <source>
        <strain evidence="2 3">23b-28</strain>
    </source>
</reference>
<protein>
    <submittedName>
        <fullName evidence="2">SAM-dependent methyltransferase</fullName>
    </submittedName>
</protein>
<dbReference type="EMBL" id="NOVD01000077">
    <property type="protein sequence ID" value="PCK22275.1"/>
    <property type="molecule type" value="Genomic_DNA"/>
</dbReference>
<dbReference type="GO" id="GO:0008168">
    <property type="term" value="F:methyltransferase activity"/>
    <property type="evidence" value="ECO:0007669"/>
    <property type="project" value="UniProtKB-KW"/>
</dbReference>
<dbReference type="AlphaFoldDB" id="A0A2A5IY62"/>
<comment type="caution">
    <text evidence="2">The sequence shown here is derived from an EMBL/GenBank/DDBJ whole genome shotgun (WGS) entry which is preliminary data.</text>
</comment>
<keyword evidence="2" id="KW-0808">Transferase</keyword>
<proteinExistence type="predicted"/>